<evidence type="ECO:0000256" key="2">
    <source>
        <dbReference type="SAM" id="SignalP"/>
    </source>
</evidence>
<feature type="compositionally biased region" description="Basic and acidic residues" evidence="1">
    <location>
        <begin position="36"/>
        <end position="59"/>
    </location>
</feature>
<dbReference type="EMBL" id="FOIB01000018">
    <property type="protein sequence ID" value="SEU42007.1"/>
    <property type="molecule type" value="Genomic_DNA"/>
</dbReference>
<feature type="signal peptide" evidence="2">
    <location>
        <begin position="1"/>
        <end position="28"/>
    </location>
</feature>
<evidence type="ECO:0008006" key="5">
    <source>
        <dbReference type="Google" id="ProtNLM"/>
    </source>
</evidence>
<reference evidence="3 4" key="1">
    <citation type="submission" date="2016-10" db="EMBL/GenBank/DDBJ databases">
        <authorList>
            <person name="Varghese N."/>
            <person name="Submissions S."/>
        </authorList>
    </citation>
    <scope>NUCLEOTIDE SEQUENCE [LARGE SCALE GENOMIC DNA]</scope>
    <source>
        <strain evidence="3 4">DSM 16525</strain>
    </source>
</reference>
<feature type="chain" id="PRO_5047507553" description="Lipoprotein" evidence="2">
    <location>
        <begin position="29"/>
        <end position="130"/>
    </location>
</feature>
<sequence>MSRHAAQPRLLVGMLATLVLLACAPAHADEQAAAPKDTKTQSSPKKDGAKQETPAKEDPEQSPEDAAPSKGGGQCTGKATFCGVYSSVFCNSQPGCSYSYSTNRCMGLAMECTKATSAAFCEKIKGCSWK</sequence>
<feature type="region of interest" description="Disordered" evidence="1">
    <location>
        <begin position="29"/>
        <end position="74"/>
    </location>
</feature>
<keyword evidence="2" id="KW-0732">Signal</keyword>
<protein>
    <recommendedName>
        <fullName evidence="5">Lipoprotein</fullName>
    </recommendedName>
</protein>
<dbReference type="Proteomes" id="UP000183760">
    <property type="component" value="Unassembled WGS sequence"/>
</dbReference>
<keyword evidence="4" id="KW-1185">Reference proteome</keyword>
<accession>A0ABY1CWV7</accession>
<dbReference type="PROSITE" id="PS51257">
    <property type="entry name" value="PROKAR_LIPOPROTEIN"/>
    <property type="match status" value="1"/>
</dbReference>
<name>A0ABY1CWV7_MYXFU</name>
<evidence type="ECO:0000313" key="3">
    <source>
        <dbReference type="EMBL" id="SEU42007.1"/>
    </source>
</evidence>
<evidence type="ECO:0000256" key="1">
    <source>
        <dbReference type="SAM" id="MobiDB-lite"/>
    </source>
</evidence>
<organism evidence="3 4">
    <name type="scientific">Myxococcus fulvus</name>
    <dbReference type="NCBI Taxonomy" id="33"/>
    <lineage>
        <taxon>Bacteria</taxon>
        <taxon>Pseudomonadati</taxon>
        <taxon>Myxococcota</taxon>
        <taxon>Myxococcia</taxon>
        <taxon>Myxococcales</taxon>
        <taxon>Cystobacterineae</taxon>
        <taxon>Myxococcaceae</taxon>
        <taxon>Myxococcus</taxon>
    </lineage>
</organism>
<gene>
    <name evidence="3" type="ORF">SAMN05443572_11824</name>
</gene>
<dbReference type="RefSeq" id="WP_143097518.1">
    <property type="nucleotide sequence ID" value="NZ_BJXR01000075.1"/>
</dbReference>
<evidence type="ECO:0000313" key="4">
    <source>
        <dbReference type="Proteomes" id="UP000183760"/>
    </source>
</evidence>
<comment type="caution">
    <text evidence="3">The sequence shown here is derived from an EMBL/GenBank/DDBJ whole genome shotgun (WGS) entry which is preliminary data.</text>
</comment>
<proteinExistence type="predicted"/>